<comment type="caution">
    <text evidence="2">The sequence shown here is derived from an EMBL/GenBank/DDBJ whole genome shotgun (WGS) entry which is preliminary data.</text>
</comment>
<dbReference type="SUPFAM" id="SSF46955">
    <property type="entry name" value="Putative DNA-binding domain"/>
    <property type="match status" value="1"/>
</dbReference>
<dbReference type="Proteomes" id="UP000600547">
    <property type="component" value="Unassembled WGS sequence"/>
</dbReference>
<name>A0A8H9LD38_9DEIO</name>
<dbReference type="RefSeq" id="WP_189062817.1">
    <property type="nucleotide sequence ID" value="NZ_BMQG01000024.1"/>
</dbReference>
<keyword evidence="3" id="KW-1185">Reference proteome</keyword>
<evidence type="ECO:0000313" key="3">
    <source>
        <dbReference type="Proteomes" id="UP000600547"/>
    </source>
</evidence>
<feature type="domain" description="HTH merR-type" evidence="1">
    <location>
        <begin position="39"/>
        <end position="93"/>
    </location>
</feature>
<proteinExistence type="predicted"/>
<dbReference type="GO" id="GO:0003677">
    <property type="term" value="F:DNA binding"/>
    <property type="evidence" value="ECO:0007669"/>
    <property type="project" value="InterPro"/>
</dbReference>
<dbReference type="EMBL" id="BMQG01000024">
    <property type="protein sequence ID" value="GGM57994.1"/>
    <property type="molecule type" value="Genomic_DNA"/>
</dbReference>
<reference evidence="3" key="1">
    <citation type="journal article" date="2019" name="Int. J. Syst. Evol. Microbiol.">
        <title>The Global Catalogue of Microorganisms (GCM) 10K type strain sequencing project: providing services to taxonomists for standard genome sequencing and annotation.</title>
        <authorList>
            <consortium name="The Broad Institute Genomics Platform"/>
            <consortium name="The Broad Institute Genome Sequencing Center for Infectious Disease"/>
            <person name="Wu L."/>
            <person name="Ma J."/>
        </authorList>
    </citation>
    <scope>NUCLEOTIDE SEQUENCE [LARGE SCALE GENOMIC DNA]</scope>
    <source>
        <strain evidence="3">JCM 31047</strain>
    </source>
</reference>
<protein>
    <recommendedName>
        <fullName evidence="1">HTH merR-type domain-containing protein</fullName>
    </recommendedName>
</protein>
<dbReference type="Pfam" id="PF13411">
    <property type="entry name" value="MerR_1"/>
    <property type="match status" value="1"/>
</dbReference>
<dbReference type="AlphaFoldDB" id="A0A8H9LD38"/>
<sequence>MLGIDERWTGGIDALVAEANRLLAKLLPEDRAARLKDEMNPRLVRHYTTVGLLPAPTREGREARYGRVHLLGLLALRRLMADGLSGKALAGALTGRSEQDLADLARAGVTGEEPLAPPAPMFESFVAGALPLGLGALRVSAPQRNPAVAYLDGLRRPAKAEVAAAAPAPGPVWRGQRQQDHATSGEVWRRVTLEPGLEVQVSSEFRAPRGEARWDDLLRRLREVLDDTSGR</sequence>
<dbReference type="Gene3D" id="1.10.1660.10">
    <property type="match status" value="1"/>
</dbReference>
<evidence type="ECO:0000313" key="2">
    <source>
        <dbReference type="EMBL" id="GGM57994.1"/>
    </source>
</evidence>
<dbReference type="InterPro" id="IPR009061">
    <property type="entry name" value="DNA-bd_dom_put_sf"/>
</dbReference>
<organism evidence="2 3">
    <name type="scientific">Deinococcus arenae</name>
    <dbReference type="NCBI Taxonomy" id="1452751"/>
    <lineage>
        <taxon>Bacteria</taxon>
        <taxon>Thermotogati</taxon>
        <taxon>Deinococcota</taxon>
        <taxon>Deinococci</taxon>
        <taxon>Deinococcales</taxon>
        <taxon>Deinococcaceae</taxon>
        <taxon>Deinococcus</taxon>
    </lineage>
</organism>
<dbReference type="InterPro" id="IPR000551">
    <property type="entry name" value="MerR-type_HTH_dom"/>
</dbReference>
<gene>
    <name evidence="2" type="ORF">GCM10008956_36980</name>
</gene>
<evidence type="ECO:0000259" key="1">
    <source>
        <dbReference type="Pfam" id="PF13411"/>
    </source>
</evidence>
<accession>A0A8H9LD38</accession>
<dbReference type="GO" id="GO:0006355">
    <property type="term" value="P:regulation of DNA-templated transcription"/>
    <property type="evidence" value="ECO:0007669"/>
    <property type="project" value="InterPro"/>
</dbReference>